<evidence type="ECO:0000313" key="2">
    <source>
        <dbReference type="Proteomes" id="UP000247409"/>
    </source>
</evidence>
<sequence>MSMFEGSCNHSDTKYKGTDVSMPDILYAFMIYSPGRIATHTMCMTIIILRDYRGKWNAECGVIDAADLEKE</sequence>
<keyword evidence="2" id="KW-1185">Reference proteome</keyword>
<dbReference type="EMBL" id="NBIV01000026">
    <property type="protein sequence ID" value="PXF47282.1"/>
    <property type="molecule type" value="Genomic_DNA"/>
</dbReference>
<comment type="caution">
    <text evidence="1">The sequence shown here is derived from an EMBL/GenBank/DDBJ whole genome shotgun (WGS) entry which is preliminary data.</text>
</comment>
<proteinExistence type="predicted"/>
<organism evidence="1 2">
    <name type="scientific">Gracilariopsis chorda</name>
    <dbReference type="NCBI Taxonomy" id="448386"/>
    <lineage>
        <taxon>Eukaryota</taxon>
        <taxon>Rhodophyta</taxon>
        <taxon>Florideophyceae</taxon>
        <taxon>Rhodymeniophycidae</taxon>
        <taxon>Gracilariales</taxon>
        <taxon>Gracilariaceae</taxon>
        <taxon>Gracilariopsis</taxon>
    </lineage>
</organism>
<accession>A0A2V3IYQ2</accession>
<dbReference type="Proteomes" id="UP000247409">
    <property type="component" value="Unassembled WGS sequence"/>
</dbReference>
<gene>
    <name evidence="1" type="ORF">BWQ96_02895</name>
</gene>
<dbReference type="AlphaFoldDB" id="A0A2V3IYQ2"/>
<evidence type="ECO:0000313" key="1">
    <source>
        <dbReference type="EMBL" id="PXF47282.1"/>
    </source>
</evidence>
<name>A0A2V3IYQ2_9FLOR</name>
<reference evidence="1 2" key="1">
    <citation type="journal article" date="2018" name="Mol. Biol. Evol.">
        <title>Analysis of the draft genome of the red seaweed Gracilariopsis chorda provides insights into genome size evolution in Rhodophyta.</title>
        <authorList>
            <person name="Lee J."/>
            <person name="Yang E.C."/>
            <person name="Graf L."/>
            <person name="Yang J.H."/>
            <person name="Qiu H."/>
            <person name="Zel Zion U."/>
            <person name="Chan C.X."/>
            <person name="Stephens T.G."/>
            <person name="Weber A.P.M."/>
            <person name="Boo G.H."/>
            <person name="Boo S.M."/>
            <person name="Kim K.M."/>
            <person name="Shin Y."/>
            <person name="Jung M."/>
            <person name="Lee S.J."/>
            <person name="Yim H.S."/>
            <person name="Lee J.H."/>
            <person name="Bhattacharya D."/>
            <person name="Yoon H.S."/>
        </authorList>
    </citation>
    <scope>NUCLEOTIDE SEQUENCE [LARGE SCALE GENOMIC DNA]</scope>
    <source>
        <strain evidence="1 2">SKKU-2015</strain>
        <tissue evidence="1">Whole body</tissue>
    </source>
</reference>
<protein>
    <submittedName>
        <fullName evidence="1">Uncharacterized protein</fullName>
    </submittedName>
</protein>